<name>A0A9P1DHX9_9DINO</name>
<feature type="compositionally biased region" description="Basic and acidic residues" evidence="6">
    <location>
        <begin position="358"/>
        <end position="370"/>
    </location>
</feature>
<keyword evidence="11" id="KW-0813">Transport</keyword>
<feature type="region of interest" description="Disordered" evidence="6">
    <location>
        <begin position="1225"/>
        <end position="1338"/>
    </location>
</feature>
<dbReference type="PROSITE" id="PS50222">
    <property type="entry name" value="EF_HAND_2"/>
    <property type="match status" value="2"/>
</dbReference>
<feature type="compositionally biased region" description="Low complexity" evidence="6">
    <location>
        <begin position="1304"/>
        <end position="1324"/>
    </location>
</feature>
<evidence type="ECO:0000256" key="7">
    <source>
        <dbReference type="SAM" id="Phobius"/>
    </source>
</evidence>
<dbReference type="SUPFAM" id="SSF47473">
    <property type="entry name" value="EF-hand"/>
    <property type="match status" value="1"/>
</dbReference>
<organism evidence="9">
    <name type="scientific">Cladocopium goreaui</name>
    <dbReference type="NCBI Taxonomy" id="2562237"/>
    <lineage>
        <taxon>Eukaryota</taxon>
        <taxon>Sar</taxon>
        <taxon>Alveolata</taxon>
        <taxon>Dinophyceae</taxon>
        <taxon>Suessiales</taxon>
        <taxon>Symbiodiniaceae</taxon>
        <taxon>Cladocopium</taxon>
    </lineage>
</organism>
<dbReference type="Pfam" id="PF00520">
    <property type="entry name" value="Ion_trans"/>
    <property type="match status" value="1"/>
</dbReference>
<comment type="subcellular location">
    <subcellularLocation>
        <location evidence="1">Membrane</location>
        <topology evidence="1">Multi-pass membrane protein</topology>
    </subcellularLocation>
</comment>
<keyword evidence="11" id="KW-0406">Ion transport</keyword>
<feature type="domain" description="EF-hand" evidence="8">
    <location>
        <begin position="1839"/>
        <end position="1874"/>
    </location>
</feature>
<feature type="compositionally biased region" description="Polar residues" evidence="6">
    <location>
        <begin position="1234"/>
        <end position="1255"/>
    </location>
</feature>
<evidence type="ECO:0000256" key="1">
    <source>
        <dbReference type="ARBA" id="ARBA00004141"/>
    </source>
</evidence>
<keyword evidence="12" id="KW-1185">Reference proteome</keyword>
<feature type="region of interest" description="Disordered" evidence="6">
    <location>
        <begin position="1449"/>
        <end position="1503"/>
    </location>
</feature>
<dbReference type="InterPro" id="IPR018247">
    <property type="entry name" value="EF_Hand_1_Ca_BS"/>
</dbReference>
<evidence type="ECO:0000256" key="5">
    <source>
        <dbReference type="ARBA" id="ARBA00023136"/>
    </source>
</evidence>
<feature type="compositionally biased region" description="Acidic residues" evidence="6">
    <location>
        <begin position="435"/>
        <end position="444"/>
    </location>
</feature>
<dbReference type="Gene3D" id="1.10.287.70">
    <property type="match status" value="1"/>
</dbReference>
<feature type="domain" description="EF-hand" evidence="8">
    <location>
        <begin position="1882"/>
        <end position="1917"/>
    </location>
</feature>
<feature type="transmembrane region" description="Helical" evidence="7">
    <location>
        <begin position="1789"/>
        <end position="1814"/>
    </location>
</feature>
<dbReference type="GO" id="GO:0005509">
    <property type="term" value="F:calcium ion binding"/>
    <property type="evidence" value="ECO:0007669"/>
    <property type="project" value="InterPro"/>
</dbReference>
<dbReference type="InterPro" id="IPR002048">
    <property type="entry name" value="EF_hand_dom"/>
</dbReference>
<dbReference type="PANTHER" id="PTHR10037:SF62">
    <property type="entry name" value="SODIUM CHANNEL PROTEIN 60E"/>
    <property type="match status" value="1"/>
</dbReference>
<dbReference type="EMBL" id="CAMXCT020004890">
    <property type="protein sequence ID" value="CAL1164094.1"/>
    <property type="molecule type" value="Genomic_DNA"/>
</dbReference>
<sequence>MELKPEESSVMICWVMTVDPIAASAARHATKPMELKPEESSVMICWVMTVDPIEGDIFKVEEATKPMELKPEEGDIFKVEEATKPMELKPEEGDIFKVEEATKPMELKPEEGDIFKVEEATKPMELKPEEGDIFKVEEATKPMELKPEEGDIFKVEEATKPMELKPEEGDIFKVEEATKPMELKPEEGDIFKVEEEGDIFKVEEATKPMELKPEEGDIFKVEEATKPMELKPEEGDIFKVEEATKPMELKPEEGDIFKVEEATKPMELKPEEGDIFKVEEATKPMELKPEEGDIFKVEEAPKPMELKPEEGDIFKLEEASKPEEEKKPEEGDIFQFEEASKPEEKKKPEEGDIFQFEEASKPEEKKKPEESEASQQEEASIPEEQKPEVAPEIVQIFAGAASPSDGWNDDFGFSDEEKHTKPEAPKPEEKKPEENEFFEAEEENNSFSPEEASKPEEEQKPEENDSFSPEEASKPEEEQKPEENDSFSPEEASKPEEEQKPEENDSFSPEEASKPEEEQKPEELPKPEEKKQEDTEGTNMKLLDMESRLAQSEAAKNQIQQEEQMKNNALQAKLSEMESKLAQVQQEEQMKNNALQAKLSEMESKLAQVLQEEQMKNNALQAKLSEMESKLAQVLQEGRPQENNELQTKLSEMESKLSQLEAAKNQALQEEQMKNKELQARLFEMESRFAAGAMGTQDAPAFAPTPAPIEEGAATGVGKAGAIRDLMAHLIKSQHDVATCSKAGQMTKPEPLPVFKGKTFWEILHDHPDYFAWTQKNAKSPGASEYAEWVNQNFESPSGYSSSSADHIEGAVNNCLRGLGRSRCLVVTSGARWTGRQPSFPGAKVLQIDCRHFHDPDSDRSIRGCTGRHPSIIRGVALHEAMNDLVEQVTDFLRANPNGKLVIHLYCTSGRHRSVGLAALIYYFLDVTDWRKPLLIHYHSPEWREMTCGGHCSLCATADTRELGNLMNRHLPDVRVVDVDEPDRAYYNGDEIYPHVDTIQDCASSSPCMFQHIHLQAVVLETHLVEEHITKETNEAVIMEDKTDQKKILFERQAWSAISKQPPIRRPCDESQRQRLEREPRDILNDNSGDPYCWNVDEDILSWIISSAKLWGNRDRVIWITDPSLPHEEQQQQGIRVDIKLRSHVRSTLISGGKWMNRQGWVKSSFYRPRDSAGTLWNRLQREEAVGENVDLPTTWADLVIFSHRDVRPRAYTGRVVLLSGDQGFEGSIAPKTEPQNAPKTEPQNAPKTEPQKSQKYVPKTKVHLQSRKNPPTPPQPSRFMICTDDDMFKGNPKIQTPKDESTDYSTSSSDESPVAKPVKSKSSNGKPCHEKTPKDEVIIKTEPGDVLPVGLMARDPDGPNMHEVVLDSIPKVTDMSHPYSRSHFERARNAAAQWSVEQVEQSTAMFTCFMAGKDEIVEEGKKVTSRHRDLEIMQGQLKMAAMKSMKRAGSRRGAEDMNRTSGRSGKAQSMEDEAAKEATQRRKSIRQSVRSEISQAVTRSKGNKKTLFAHAHDESNQLREYARNLHNQKASQIELSGGSVGETNPIRSRLRSIVSSIAFEAIAGCIIITNAVIIGLEVEHMAVNRAYRSPDWFQTLHLLYAIVFAVEFALRLTAYGWDLYNDSDLFRWACLDCFIVVSSFIDLALAFEMRAKEQELSGSSSSGMSAIRVMRVLRISRLIRVTRIAKLMMWLKALRTLIHSIFVTLKSLVWALVLLALIMYVFAIMLSSAAIDRLVDLQDLPRDAWSASDLALEGFWGSMGDAVSTLFMSITGGISWQIAETPLMGLSLAWKVVFMLYISFTMFAVLNVMTGVFCQSAIESAARDHDMAMQNVMSDKEAFTRKFLHLFHMLDQDDTGLITLVELEERMEDVDVKTYFEALELSIDDVWTFFRLLDGDDGQEIDVEEFIYGCMRLRGEAKALDLAKLMHSHAWLAKQQVDFMMFCEEKFVQLQYYLAEGRSSTSGGRL</sequence>
<dbReference type="EMBL" id="CAMXCT030004890">
    <property type="protein sequence ID" value="CAL4798031.1"/>
    <property type="molecule type" value="Genomic_DNA"/>
</dbReference>
<feature type="transmembrane region" description="Helical" evidence="7">
    <location>
        <begin position="1627"/>
        <end position="1648"/>
    </location>
</feature>
<evidence type="ECO:0000259" key="8">
    <source>
        <dbReference type="PROSITE" id="PS50222"/>
    </source>
</evidence>
<feature type="transmembrane region" description="Helical" evidence="7">
    <location>
        <begin position="1709"/>
        <end position="1732"/>
    </location>
</feature>
<accession>A0A9P1DHX9</accession>
<dbReference type="SUPFAM" id="SSF81324">
    <property type="entry name" value="Voltage-gated potassium channels"/>
    <property type="match status" value="1"/>
</dbReference>
<proteinExistence type="predicted"/>
<feature type="compositionally biased region" description="Polar residues" evidence="6">
    <location>
        <begin position="1487"/>
        <end position="1501"/>
    </location>
</feature>
<dbReference type="EMBL" id="CAMXCT010004890">
    <property type="protein sequence ID" value="CAI4010719.1"/>
    <property type="molecule type" value="Genomic_DNA"/>
</dbReference>
<dbReference type="GO" id="GO:0005248">
    <property type="term" value="F:voltage-gated sodium channel activity"/>
    <property type="evidence" value="ECO:0007669"/>
    <property type="project" value="TreeGrafter"/>
</dbReference>
<dbReference type="InterPro" id="IPR027359">
    <property type="entry name" value="Volt_channel_dom_sf"/>
</dbReference>
<feature type="compositionally biased region" description="Basic and acidic residues" evidence="6">
    <location>
        <begin position="338"/>
        <end position="350"/>
    </location>
</feature>
<feature type="transmembrane region" description="Helical" evidence="7">
    <location>
        <begin position="1598"/>
        <end position="1615"/>
    </location>
</feature>
<evidence type="ECO:0000256" key="4">
    <source>
        <dbReference type="ARBA" id="ARBA00022989"/>
    </source>
</evidence>
<dbReference type="InterPro" id="IPR053931">
    <property type="entry name" value="RapZ_C"/>
</dbReference>
<dbReference type="InterPro" id="IPR011992">
    <property type="entry name" value="EF-hand-dom_pair"/>
</dbReference>
<evidence type="ECO:0000313" key="12">
    <source>
        <dbReference type="Proteomes" id="UP001152797"/>
    </source>
</evidence>
<keyword evidence="11" id="KW-0407">Ion channel</keyword>
<evidence type="ECO:0000313" key="9">
    <source>
        <dbReference type="EMBL" id="CAI4010719.1"/>
    </source>
</evidence>
<feature type="transmembrane region" description="Helical" evidence="7">
    <location>
        <begin position="1554"/>
        <end position="1577"/>
    </location>
</feature>
<feature type="compositionally biased region" description="Basic and acidic residues" evidence="6">
    <location>
        <begin position="1328"/>
        <end position="1338"/>
    </location>
</feature>
<feature type="region of interest" description="Disordered" evidence="6">
    <location>
        <begin position="281"/>
        <end position="566"/>
    </location>
</feature>
<dbReference type="Gene3D" id="1.20.120.350">
    <property type="entry name" value="Voltage-gated potassium channels. Chain C"/>
    <property type="match status" value="1"/>
</dbReference>
<protein>
    <submittedName>
        <fullName evidence="11">Sodium channel protein type 4 subunit alpha B</fullName>
    </submittedName>
</protein>
<evidence type="ECO:0000256" key="6">
    <source>
        <dbReference type="SAM" id="MobiDB-lite"/>
    </source>
</evidence>
<evidence type="ECO:0000256" key="2">
    <source>
        <dbReference type="ARBA" id="ARBA00022692"/>
    </source>
</evidence>
<keyword evidence="5 7" id="KW-0472">Membrane</keyword>
<dbReference type="Proteomes" id="UP001152797">
    <property type="component" value="Unassembled WGS sequence"/>
</dbReference>
<keyword evidence="3" id="KW-0106">Calcium</keyword>
<evidence type="ECO:0000256" key="3">
    <source>
        <dbReference type="ARBA" id="ARBA00022837"/>
    </source>
</evidence>
<keyword evidence="4 7" id="KW-1133">Transmembrane helix</keyword>
<feature type="compositionally biased region" description="Basic and acidic residues" evidence="6">
    <location>
        <begin position="471"/>
        <end position="483"/>
    </location>
</feature>
<feature type="compositionally biased region" description="Basic and acidic residues" evidence="6">
    <location>
        <begin position="281"/>
        <end position="330"/>
    </location>
</feature>
<dbReference type="InterPro" id="IPR005821">
    <property type="entry name" value="Ion_trans_dom"/>
</dbReference>
<feature type="compositionally biased region" description="Polar residues" evidence="6">
    <location>
        <begin position="554"/>
        <end position="566"/>
    </location>
</feature>
<dbReference type="PANTHER" id="PTHR10037">
    <property type="entry name" value="VOLTAGE-GATED CATION CHANNEL CALCIUM AND SODIUM"/>
    <property type="match status" value="1"/>
</dbReference>
<gene>
    <name evidence="9" type="ORF">C1SCF055_LOCUS35958</name>
</gene>
<dbReference type="PROSITE" id="PS00018">
    <property type="entry name" value="EF_HAND_1"/>
    <property type="match status" value="2"/>
</dbReference>
<feature type="compositionally biased region" description="Basic and acidic residues" evidence="6">
    <location>
        <begin position="451"/>
        <end position="463"/>
    </location>
</feature>
<evidence type="ECO:0000313" key="10">
    <source>
        <dbReference type="EMBL" id="CAL1164094.1"/>
    </source>
</evidence>
<feature type="compositionally biased region" description="Basic and acidic residues" evidence="6">
    <location>
        <begin position="511"/>
        <end position="534"/>
    </location>
</feature>
<dbReference type="Pfam" id="PF22740">
    <property type="entry name" value="PapZ_C"/>
    <property type="match status" value="1"/>
</dbReference>
<comment type="caution">
    <text evidence="9">The sequence shown here is derived from an EMBL/GenBank/DDBJ whole genome shotgun (WGS) entry which is preliminary data.</text>
</comment>
<feature type="compositionally biased region" description="Basic and acidic residues" evidence="6">
    <location>
        <begin position="491"/>
        <end position="503"/>
    </location>
</feature>
<feature type="compositionally biased region" description="Basic and acidic residues" evidence="6">
    <location>
        <begin position="415"/>
        <end position="434"/>
    </location>
</feature>
<dbReference type="GO" id="GO:0001518">
    <property type="term" value="C:voltage-gated sodium channel complex"/>
    <property type="evidence" value="ECO:0007669"/>
    <property type="project" value="TreeGrafter"/>
</dbReference>
<dbReference type="InterPro" id="IPR043203">
    <property type="entry name" value="VGCC_Ca_Na"/>
</dbReference>
<evidence type="ECO:0000313" key="11">
    <source>
        <dbReference type="EMBL" id="CAL4798031.1"/>
    </source>
</evidence>
<reference evidence="10" key="2">
    <citation type="submission" date="2024-04" db="EMBL/GenBank/DDBJ databases">
        <authorList>
            <person name="Chen Y."/>
            <person name="Shah S."/>
            <person name="Dougan E. K."/>
            <person name="Thang M."/>
            <person name="Chan C."/>
        </authorList>
    </citation>
    <scope>NUCLEOTIDE SEQUENCE [LARGE SCALE GENOMIC DNA]</scope>
</reference>
<dbReference type="Gene3D" id="1.10.238.10">
    <property type="entry name" value="EF-hand"/>
    <property type="match status" value="1"/>
</dbReference>
<reference evidence="9" key="1">
    <citation type="submission" date="2022-10" db="EMBL/GenBank/DDBJ databases">
        <authorList>
            <person name="Chen Y."/>
            <person name="Dougan E. K."/>
            <person name="Chan C."/>
            <person name="Rhodes N."/>
            <person name="Thang M."/>
        </authorList>
    </citation>
    <scope>NUCLEOTIDE SEQUENCE</scope>
</reference>
<keyword evidence="2 7" id="KW-0812">Transmembrane</keyword>